<sequence length="357" mass="40759">MPSEELAAADVKPVHQVVTSETASDSEQANQEELKTHDDDEQSSPPNPGNHESRPLLGNRPRSEAGLRLDPPERIVVSSDTRYRVRWLGISWSGRIEEPLCARANFQPHPRRGLYTDLHKWTRGQGQGSSAQEEGNDQQDGLNLKWLLSSERKMDCYMETQRRYAHNHIVIGIMDKWTGVPRERLIEGIAHQHLFQAIRLASRQLRPWWKRVLSLKSIQGFAVYQCHPVHAYHEAVDLDRQTELLLTELFHDYTRRNTLSELRWLPWIQQRFNHGDREPGKPCYALQLILRWSIAKIAVYGVTPIILSLAVGFWFQYAQEGDRIAIVQTAWTISSFIIGGASVLIAVIAAITQLGGI</sequence>
<evidence type="ECO:0000256" key="2">
    <source>
        <dbReference type="SAM" id="Phobius"/>
    </source>
</evidence>
<dbReference type="RefSeq" id="XP_033682967.1">
    <property type="nucleotide sequence ID" value="XM_033824963.1"/>
</dbReference>
<feature type="transmembrane region" description="Helical" evidence="2">
    <location>
        <begin position="329"/>
        <end position="351"/>
    </location>
</feature>
<dbReference type="OrthoDB" id="3785856at2759"/>
<dbReference type="EMBL" id="ML987196">
    <property type="protein sequence ID" value="KAF2247963.1"/>
    <property type="molecule type" value="Genomic_DNA"/>
</dbReference>
<gene>
    <name evidence="3" type="ORF">BU26DRAFT_458009</name>
</gene>
<proteinExistence type="predicted"/>
<keyword evidence="2" id="KW-1133">Transmembrane helix</keyword>
<dbReference type="AlphaFoldDB" id="A0A6A6IEM4"/>
<feature type="transmembrane region" description="Helical" evidence="2">
    <location>
        <begin position="297"/>
        <end position="317"/>
    </location>
</feature>
<reference evidence="3" key="1">
    <citation type="journal article" date="2020" name="Stud. Mycol.">
        <title>101 Dothideomycetes genomes: a test case for predicting lifestyles and emergence of pathogens.</title>
        <authorList>
            <person name="Haridas S."/>
            <person name="Albert R."/>
            <person name="Binder M."/>
            <person name="Bloem J."/>
            <person name="Labutti K."/>
            <person name="Salamov A."/>
            <person name="Andreopoulos B."/>
            <person name="Baker S."/>
            <person name="Barry K."/>
            <person name="Bills G."/>
            <person name="Bluhm B."/>
            <person name="Cannon C."/>
            <person name="Castanera R."/>
            <person name="Culley D."/>
            <person name="Daum C."/>
            <person name="Ezra D."/>
            <person name="Gonzalez J."/>
            <person name="Henrissat B."/>
            <person name="Kuo A."/>
            <person name="Liang C."/>
            <person name="Lipzen A."/>
            <person name="Lutzoni F."/>
            <person name="Magnuson J."/>
            <person name="Mondo S."/>
            <person name="Nolan M."/>
            <person name="Ohm R."/>
            <person name="Pangilinan J."/>
            <person name="Park H.-J."/>
            <person name="Ramirez L."/>
            <person name="Alfaro M."/>
            <person name="Sun H."/>
            <person name="Tritt A."/>
            <person name="Yoshinaga Y."/>
            <person name="Zwiers L.-H."/>
            <person name="Turgeon B."/>
            <person name="Goodwin S."/>
            <person name="Spatafora J."/>
            <person name="Crous P."/>
            <person name="Grigoriev I."/>
        </authorList>
    </citation>
    <scope>NUCLEOTIDE SEQUENCE</scope>
    <source>
        <strain evidence="3">CBS 122368</strain>
    </source>
</reference>
<evidence type="ECO:0000313" key="4">
    <source>
        <dbReference type="Proteomes" id="UP000800094"/>
    </source>
</evidence>
<dbReference type="Proteomes" id="UP000800094">
    <property type="component" value="Unassembled WGS sequence"/>
</dbReference>
<dbReference type="GeneID" id="54578293"/>
<keyword evidence="2" id="KW-0472">Membrane</keyword>
<evidence type="ECO:0000313" key="3">
    <source>
        <dbReference type="EMBL" id="KAF2247963.1"/>
    </source>
</evidence>
<keyword evidence="4" id="KW-1185">Reference proteome</keyword>
<name>A0A6A6IEM4_9PLEO</name>
<keyword evidence="2" id="KW-0812">Transmembrane</keyword>
<organism evidence="3 4">
    <name type="scientific">Trematosphaeria pertusa</name>
    <dbReference type="NCBI Taxonomy" id="390896"/>
    <lineage>
        <taxon>Eukaryota</taxon>
        <taxon>Fungi</taxon>
        <taxon>Dikarya</taxon>
        <taxon>Ascomycota</taxon>
        <taxon>Pezizomycotina</taxon>
        <taxon>Dothideomycetes</taxon>
        <taxon>Pleosporomycetidae</taxon>
        <taxon>Pleosporales</taxon>
        <taxon>Massarineae</taxon>
        <taxon>Trematosphaeriaceae</taxon>
        <taxon>Trematosphaeria</taxon>
    </lineage>
</organism>
<feature type="region of interest" description="Disordered" evidence="1">
    <location>
        <begin position="1"/>
        <end position="67"/>
    </location>
</feature>
<feature type="compositionally biased region" description="Polar residues" evidence="1">
    <location>
        <begin position="17"/>
        <end position="31"/>
    </location>
</feature>
<accession>A0A6A6IEM4</accession>
<evidence type="ECO:0000256" key="1">
    <source>
        <dbReference type="SAM" id="MobiDB-lite"/>
    </source>
</evidence>
<protein>
    <submittedName>
        <fullName evidence="3">Uncharacterized protein</fullName>
    </submittedName>
</protein>